<dbReference type="GO" id="GO:0005576">
    <property type="term" value="C:extracellular region"/>
    <property type="evidence" value="ECO:0007669"/>
    <property type="project" value="InterPro"/>
</dbReference>
<dbReference type="EMBL" id="JBBPFD010000002">
    <property type="protein sequence ID" value="KAK7938870.1"/>
    <property type="molecule type" value="Genomic_DNA"/>
</dbReference>
<dbReference type="InterPro" id="IPR008405">
    <property type="entry name" value="ApoL"/>
</dbReference>
<reference evidence="3" key="1">
    <citation type="submission" date="2024-04" db="EMBL/GenBank/DDBJ databases">
        <title>Salinicola lusitanus LLJ914,a marine bacterium isolated from the Okinawa Trough.</title>
        <authorList>
            <person name="Li J."/>
        </authorList>
    </citation>
    <scope>NUCLEOTIDE SEQUENCE [LARGE SCALE GENOMIC DNA]</scope>
</reference>
<dbReference type="Pfam" id="PF05461">
    <property type="entry name" value="ApoL"/>
    <property type="match status" value="1"/>
</dbReference>
<evidence type="ECO:0000256" key="1">
    <source>
        <dbReference type="ARBA" id="ARBA00010090"/>
    </source>
</evidence>
<organism evidence="2 3">
    <name type="scientific">Mugilogobius chulae</name>
    <name type="common">yellowstripe goby</name>
    <dbReference type="NCBI Taxonomy" id="88201"/>
    <lineage>
        <taxon>Eukaryota</taxon>
        <taxon>Metazoa</taxon>
        <taxon>Chordata</taxon>
        <taxon>Craniata</taxon>
        <taxon>Vertebrata</taxon>
        <taxon>Euteleostomi</taxon>
        <taxon>Actinopterygii</taxon>
        <taxon>Neopterygii</taxon>
        <taxon>Teleostei</taxon>
        <taxon>Neoteleostei</taxon>
        <taxon>Acanthomorphata</taxon>
        <taxon>Gobiaria</taxon>
        <taxon>Gobiiformes</taxon>
        <taxon>Gobioidei</taxon>
        <taxon>Gobiidae</taxon>
        <taxon>Gobionellinae</taxon>
        <taxon>Mugilogobius</taxon>
    </lineage>
</organism>
<dbReference type="Proteomes" id="UP001460270">
    <property type="component" value="Unassembled WGS sequence"/>
</dbReference>
<dbReference type="PANTHER" id="PTHR14096:SF57">
    <property type="entry name" value="APOLIPOPROTEIN L4"/>
    <property type="match status" value="1"/>
</dbReference>
<sequence>MRLGVARSISFDDALAVRGVYGKMPGCQRYRCALDILEYVQTHEGMTTSDYSGETEFAKGRGSYDTPIYTSALEGHMKKTKRGPESGLNVTKSGLNNKESLQVQLQKYISQTYDDIRIIRDFTNRSDQWEQARRSEIKALDQSDLSELEMGAVLEKTLIGLKELQSFLEAVERLVVTSEPVFKQNSVVELPQQIPGLLLSSDVLAPLLLLFKRDNEEFFKAKVPNKTVFEMQLESYITTAKILWEGLRHSDLDAISLDPPQIQLEDLSEGNAQVMLFRITKLLQLREDKQFSALGLFHGITWSFRQKVSNLKPQIERCLEELETCAKQLDSMNHGARISGTVSSSAGIVGGILCILGVIGAPFTAGTSAFLTAAGVGIGGVSGVQGLVTTVVETKVNQTQNDKAKKEFDKCIRMINEIQRSVNDVIHQHFEGINVELLKEVLVQYYNGAVLANNLAGAVSLIVEKLKEGEMVVNTAYDVSEGVVAVTRTASTALKWAKMLRVGSGVVNGVLAGVDGYFLYSDIKSLTGGTETEASKWIRARSGLCRVEIESWQKLSDLIGEDERRSDKRLLKKPFYP</sequence>
<dbReference type="GO" id="GO:0042157">
    <property type="term" value="P:lipoprotein metabolic process"/>
    <property type="evidence" value="ECO:0007669"/>
    <property type="project" value="InterPro"/>
</dbReference>
<dbReference type="GO" id="GO:0008289">
    <property type="term" value="F:lipid binding"/>
    <property type="evidence" value="ECO:0007669"/>
    <property type="project" value="InterPro"/>
</dbReference>
<name>A0AAW0Q1E6_9GOBI</name>
<proteinExistence type="inferred from homology"/>
<evidence type="ECO:0000313" key="3">
    <source>
        <dbReference type="Proteomes" id="UP001460270"/>
    </source>
</evidence>
<comment type="caution">
    <text evidence="2">The sequence shown here is derived from an EMBL/GenBank/DDBJ whole genome shotgun (WGS) entry which is preliminary data.</text>
</comment>
<accession>A0AAW0Q1E6</accession>
<gene>
    <name evidence="2" type="ORF">WMY93_002196</name>
</gene>
<dbReference type="PANTHER" id="PTHR14096">
    <property type="entry name" value="APOLIPOPROTEIN L"/>
    <property type="match status" value="1"/>
</dbReference>
<comment type="similarity">
    <text evidence="1">Belongs to the apolipoprotein L family.</text>
</comment>
<dbReference type="AlphaFoldDB" id="A0AAW0Q1E6"/>
<keyword evidence="3" id="KW-1185">Reference proteome</keyword>
<protein>
    <recommendedName>
        <fullName evidence="4">Apolipoprotein L3</fullName>
    </recommendedName>
</protein>
<dbReference type="GO" id="GO:0006869">
    <property type="term" value="P:lipid transport"/>
    <property type="evidence" value="ECO:0007669"/>
    <property type="project" value="InterPro"/>
</dbReference>
<evidence type="ECO:0008006" key="4">
    <source>
        <dbReference type="Google" id="ProtNLM"/>
    </source>
</evidence>
<evidence type="ECO:0000313" key="2">
    <source>
        <dbReference type="EMBL" id="KAK7938870.1"/>
    </source>
</evidence>
<dbReference type="GO" id="GO:0016020">
    <property type="term" value="C:membrane"/>
    <property type="evidence" value="ECO:0007669"/>
    <property type="project" value="TreeGrafter"/>
</dbReference>